<evidence type="ECO:0000259" key="1">
    <source>
        <dbReference type="PROSITE" id="PS50206"/>
    </source>
</evidence>
<dbReference type="Proteomes" id="UP000188342">
    <property type="component" value="Unassembled WGS sequence"/>
</dbReference>
<name>A0A1R4I840_9ACTN</name>
<dbReference type="OrthoDB" id="9800872at2"/>
<dbReference type="AlphaFoldDB" id="A0A1R4I840"/>
<accession>A0A1R4I840</accession>
<dbReference type="PROSITE" id="PS50206">
    <property type="entry name" value="RHODANESE_3"/>
    <property type="match status" value="1"/>
</dbReference>
<proteinExistence type="predicted"/>
<dbReference type="STRING" id="1255658.FM114_00125"/>
<dbReference type="CDD" id="cd00158">
    <property type="entry name" value="RHOD"/>
    <property type="match status" value="1"/>
</dbReference>
<protein>
    <submittedName>
        <fullName evidence="2">Rhodanese-related sulfurtransferase</fullName>
    </submittedName>
</protein>
<dbReference type="InterPro" id="IPR050229">
    <property type="entry name" value="GlpE_sulfurtransferase"/>
</dbReference>
<evidence type="ECO:0000313" key="2">
    <source>
        <dbReference type="EMBL" id="SJN15473.1"/>
    </source>
</evidence>
<feature type="domain" description="Rhodanese" evidence="1">
    <location>
        <begin position="13"/>
        <end position="101"/>
    </location>
</feature>
<keyword evidence="2" id="KW-0808">Transferase</keyword>
<sequence>MSDELPTIGRDELSDDAVILDVRADDQWSAGHAPGAVHIPFERLQARLIDLPTTPGPLPVTCGGGTKAGRAVAILRENGVDAVEIKGGMRGWKADGRPLVS</sequence>
<dbReference type="InterPro" id="IPR001763">
    <property type="entry name" value="Rhodanese-like_dom"/>
</dbReference>
<organism evidence="2 3">
    <name type="scientific">Luteococcus japonicus LSP_Lj1</name>
    <dbReference type="NCBI Taxonomy" id="1255658"/>
    <lineage>
        <taxon>Bacteria</taxon>
        <taxon>Bacillati</taxon>
        <taxon>Actinomycetota</taxon>
        <taxon>Actinomycetes</taxon>
        <taxon>Propionibacteriales</taxon>
        <taxon>Propionibacteriaceae</taxon>
        <taxon>Luteococcus</taxon>
    </lineage>
</organism>
<evidence type="ECO:0000313" key="3">
    <source>
        <dbReference type="Proteomes" id="UP000188342"/>
    </source>
</evidence>
<dbReference type="EMBL" id="FUKQ01000001">
    <property type="protein sequence ID" value="SJN15473.1"/>
    <property type="molecule type" value="Genomic_DNA"/>
</dbReference>
<dbReference type="SMART" id="SM00450">
    <property type="entry name" value="RHOD"/>
    <property type="match status" value="1"/>
</dbReference>
<keyword evidence="3" id="KW-1185">Reference proteome</keyword>
<dbReference type="PANTHER" id="PTHR43031:SF16">
    <property type="entry name" value="OXIDOREDUCTASE"/>
    <property type="match status" value="1"/>
</dbReference>
<dbReference type="GO" id="GO:0016740">
    <property type="term" value="F:transferase activity"/>
    <property type="evidence" value="ECO:0007669"/>
    <property type="project" value="UniProtKB-KW"/>
</dbReference>
<dbReference type="Gene3D" id="3.40.250.10">
    <property type="entry name" value="Rhodanese-like domain"/>
    <property type="match status" value="1"/>
</dbReference>
<reference evidence="2 3" key="1">
    <citation type="submission" date="2017-02" db="EMBL/GenBank/DDBJ databases">
        <authorList>
            <person name="Peterson S.W."/>
        </authorList>
    </citation>
    <scope>NUCLEOTIDE SEQUENCE [LARGE SCALE GENOMIC DNA]</scope>
    <source>
        <strain evidence="2 3">LSP_Lj1</strain>
    </source>
</reference>
<dbReference type="InterPro" id="IPR036873">
    <property type="entry name" value="Rhodanese-like_dom_sf"/>
</dbReference>
<dbReference type="RefSeq" id="WP_094763179.1">
    <property type="nucleotide sequence ID" value="NZ_FUKQ01000001.1"/>
</dbReference>
<dbReference type="Pfam" id="PF00581">
    <property type="entry name" value="Rhodanese"/>
    <property type="match status" value="1"/>
</dbReference>
<dbReference type="PANTHER" id="PTHR43031">
    <property type="entry name" value="FAD-DEPENDENT OXIDOREDUCTASE"/>
    <property type="match status" value="1"/>
</dbReference>
<dbReference type="SUPFAM" id="SSF52821">
    <property type="entry name" value="Rhodanese/Cell cycle control phosphatase"/>
    <property type="match status" value="1"/>
</dbReference>
<gene>
    <name evidence="2" type="ORF">FM114_00125</name>
</gene>